<dbReference type="EMBL" id="JACHFD010000002">
    <property type="protein sequence ID" value="MBB5350392.1"/>
    <property type="molecule type" value="Genomic_DNA"/>
</dbReference>
<protein>
    <submittedName>
        <fullName evidence="1">Uncharacterized protein</fullName>
    </submittedName>
</protein>
<comment type="caution">
    <text evidence="1">The sequence shown here is derived from an EMBL/GenBank/DDBJ whole genome shotgun (WGS) entry which is preliminary data.</text>
</comment>
<evidence type="ECO:0000313" key="1">
    <source>
        <dbReference type="EMBL" id="MBB5350392.1"/>
    </source>
</evidence>
<dbReference type="AlphaFoldDB" id="A0A840UX89"/>
<gene>
    <name evidence="1" type="ORF">HNR46_000616</name>
</gene>
<organism evidence="1 2">
    <name type="scientific">Haloferula luteola</name>
    <dbReference type="NCBI Taxonomy" id="595692"/>
    <lineage>
        <taxon>Bacteria</taxon>
        <taxon>Pseudomonadati</taxon>
        <taxon>Verrucomicrobiota</taxon>
        <taxon>Verrucomicrobiia</taxon>
        <taxon>Verrucomicrobiales</taxon>
        <taxon>Verrucomicrobiaceae</taxon>
        <taxon>Haloferula</taxon>
    </lineage>
</organism>
<name>A0A840UX89_9BACT</name>
<sequence>MGRILFSKRPGECLRAWLAWGQKGREGPGSMASKSVWGEGLAGRSEEIFPQKPYRDDGSVIVGEGVISRKLGDWVAGDLGGLILMAVE</sequence>
<keyword evidence="2" id="KW-1185">Reference proteome</keyword>
<accession>A0A840UX89</accession>
<proteinExistence type="predicted"/>
<evidence type="ECO:0000313" key="2">
    <source>
        <dbReference type="Proteomes" id="UP000557717"/>
    </source>
</evidence>
<reference evidence="1 2" key="1">
    <citation type="submission" date="2020-08" db="EMBL/GenBank/DDBJ databases">
        <title>Genomic Encyclopedia of Type Strains, Phase IV (KMG-IV): sequencing the most valuable type-strain genomes for metagenomic binning, comparative biology and taxonomic classification.</title>
        <authorList>
            <person name="Goeker M."/>
        </authorList>
    </citation>
    <scope>NUCLEOTIDE SEQUENCE [LARGE SCALE GENOMIC DNA]</scope>
    <source>
        <strain evidence="1 2">YC6886</strain>
    </source>
</reference>
<dbReference type="Proteomes" id="UP000557717">
    <property type="component" value="Unassembled WGS sequence"/>
</dbReference>